<proteinExistence type="predicted"/>
<protein>
    <recommendedName>
        <fullName evidence="3">Helix-turn-helix type 11 domain-containing protein</fullName>
    </recommendedName>
</protein>
<keyword evidence="2" id="KW-1185">Reference proteome</keyword>
<sequence length="89" mass="10323">MNNEPVDKYKISGYLNTAISGKLIYTFLKEIADENGEAQISISKISNILKIAKTTVRQNLHRLERNGYIFIRKMYREDGGRIANKYILR</sequence>
<evidence type="ECO:0000313" key="2">
    <source>
        <dbReference type="Proteomes" id="UP001144256"/>
    </source>
</evidence>
<dbReference type="InterPro" id="IPR036390">
    <property type="entry name" value="WH_DNA-bd_sf"/>
</dbReference>
<name>A0A9W6DHB1_9FIRM</name>
<evidence type="ECO:0008006" key="3">
    <source>
        <dbReference type="Google" id="ProtNLM"/>
    </source>
</evidence>
<dbReference type="EMBL" id="BRLB01000016">
    <property type="protein sequence ID" value="GKX31382.1"/>
    <property type="molecule type" value="Genomic_DNA"/>
</dbReference>
<dbReference type="InterPro" id="IPR036388">
    <property type="entry name" value="WH-like_DNA-bd_sf"/>
</dbReference>
<dbReference type="Gene3D" id="1.10.10.10">
    <property type="entry name" value="Winged helix-like DNA-binding domain superfamily/Winged helix DNA-binding domain"/>
    <property type="match status" value="1"/>
</dbReference>
<accession>A0A9W6DHB1</accession>
<evidence type="ECO:0000313" key="1">
    <source>
        <dbReference type="EMBL" id="GKX31382.1"/>
    </source>
</evidence>
<dbReference type="RefSeq" id="WP_281818385.1">
    <property type="nucleotide sequence ID" value="NZ_BRLB01000016.1"/>
</dbReference>
<dbReference type="Proteomes" id="UP001144256">
    <property type="component" value="Unassembled WGS sequence"/>
</dbReference>
<reference evidence="1" key="1">
    <citation type="submission" date="2022-06" db="EMBL/GenBank/DDBJ databases">
        <title>Vallitalea longa sp. nov., an anaerobic bacterium isolated from marine sediment.</title>
        <authorList>
            <person name="Hirano S."/>
            <person name="Terahara T."/>
            <person name="Mori K."/>
            <person name="Hamada M."/>
            <person name="Matsumoto R."/>
            <person name="Kobayashi T."/>
        </authorList>
    </citation>
    <scope>NUCLEOTIDE SEQUENCE</scope>
    <source>
        <strain evidence="1">SH18-1</strain>
    </source>
</reference>
<organism evidence="1 2">
    <name type="scientific">Vallitalea longa</name>
    <dbReference type="NCBI Taxonomy" id="2936439"/>
    <lineage>
        <taxon>Bacteria</taxon>
        <taxon>Bacillati</taxon>
        <taxon>Bacillota</taxon>
        <taxon>Clostridia</taxon>
        <taxon>Lachnospirales</taxon>
        <taxon>Vallitaleaceae</taxon>
        <taxon>Vallitalea</taxon>
    </lineage>
</organism>
<comment type="caution">
    <text evidence="1">The sequence shown here is derived from an EMBL/GenBank/DDBJ whole genome shotgun (WGS) entry which is preliminary data.</text>
</comment>
<gene>
    <name evidence="1" type="ORF">SH1V18_38620</name>
</gene>
<dbReference type="AlphaFoldDB" id="A0A9W6DHB1"/>
<dbReference type="Pfam" id="PF13730">
    <property type="entry name" value="HTH_36"/>
    <property type="match status" value="1"/>
</dbReference>
<dbReference type="SUPFAM" id="SSF46785">
    <property type="entry name" value="Winged helix' DNA-binding domain"/>
    <property type="match status" value="1"/>
</dbReference>